<organism evidence="2 3">
    <name type="scientific">Portunus trituberculatus</name>
    <name type="common">Swimming crab</name>
    <name type="synonym">Neptunus trituberculatus</name>
    <dbReference type="NCBI Taxonomy" id="210409"/>
    <lineage>
        <taxon>Eukaryota</taxon>
        <taxon>Metazoa</taxon>
        <taxon>Ecdysozoa</taxon>
        <taxon>Arthropoda</taxon>
        <taxon>Crustacea</taxon>
        <taxon>Multicrustacea</taxon>
        <taxon>Malacostraca</taxon>
        <taxon>Eumalacostraca</taxon>
        <taxon>Eucarida</taxon>
        <taxon>Decapoda</taxon>
        <taxon>Pleocyemata</taxon>
        <taxon>Brachyura</taxon>
        <taxon>Eubrachyura</taxon>
        <taxon>Portunoidea</taxon>
        <taxon>Portunidae</taxon>
        <taxon>Portuninae</taxon>
        <taxon>Portunus</taxon>
    </lineage>
</organism>
<sequence>MMDNSPVEVWRRLMLCIMTVIVMGQMFTDIMVAKGEFVHKNFTESVGDSGPSLGLRGEDTTHETEVLWKSCGFYLASVVVECLVSGCEYWCTGWRLGCDR</sequence>
<keyword evidence="3" id="KW-1185">Reference proteome</keyword>
<comment type="caution">
    <text evidence="2">The sequence shown here is derived from an EMBL/GenBank/DDBJ whole genome shotgun (WGS) entry which is preliminary data.</text>
</comment>
<feature type="transmembrane region" description="Helical" evidence="1">
    <location>
        <begin position="12"/>
        <end position="32"/>
    </location>
</feature>
<evidence type="ECO:0000256" key="1">
    <source>
        <dbReference type="SAM" id="Phobius"/>
    </source>
</evidence>
<dbReference type="AlphaFoldDB" id="A0A5B7DHL3"/>
<gene>
    <name evidence="2" type="ORF">E2C01_013976</name>
</gene>
<dbReference type="OrthoDB" id="5914644at2759"/>
<dbReference type="Proteomes" id="UP000324222">
    <property type="component" value="Unassembled WGS sequence"/>
</dbReference>
<protein>
    <submittedName>
        <fullName evidence="2">Uncharacterized protein</fullName>
    </submittedName>
</protein>
<keyword evidence="1" id="KW-0812">Transmembrane</keyword>
<proteinExistence type="predicted"/>
<keyword evidence="1" id="KW-0472">Membrane</keyword>
<dbReference type="EMBL" id="VSRR010000934">
    <property type="protein sequence ID" value="MPC21002.1"/>
    <property type="molecule type" value="Genomic_DNA"/>
</dbReference>
<name>A0A5B7DHL3_PORTR</name>
<reference evidence="2 3" key="1">
    <citation type="submission" date="2019-05" db="EMBL/GenBank/DDBJ databases">
        <title>Another draft genome of Portunus trituberculatus and its Hox gene families provides insights of decapod evolution.</title>
        <authorList>
            <person name="Jeong J.-H."/>
            <person name="Song I."/>
            <person name="Kim S."/>
            <person name="Choi T."/>
            <person name="Kim D."/>
            <person name="Ryu S."/>
            <person name="Kim W."/>
        </authorList>
    </citation>
    <scope>NUCLEOTIDE SEQUENCE [LARGE SCALE GENOMIC DNA]</scope>
    <source>
        <tissue evidence="2">Muscle</tissue>
    </source>
</reference>
<evidence type="ECO:0000313" key="2">
    <source>
        <dbReference type="EMBL" id="MPC21002.1"/>
    </source>
</evidence>
<accession>A0A5B7DHL3</accession>
<evidence type="ECO:0000313" key="3">
    <source>
        <dbReference type="Proteomes" id="UP000324222"/>
    </source>
</evidence>
<keyword evidence="1" id="KW-1133">Transmembrane helix</keyword>